<dbReference type="OrthoDB" id="360784at2759"/>
<reference evidence="1 2" key="1">
    <citation type="submission" date="2020-04" db="EMBL/GenBank/DDBJ databases">
        <title>Perkinsus chesapeaki whole genome sequence.</title>
        <authorList>
            <person name="Bogema D.R."/>
        </authorList>
    </citation>
    <scope>NUCLEOTIDE SEQUENCE [LARGE SCALE GENOMIC DNA]</scope>
    <source>
        <strain evidence="1">ATCC PRA-425</strain>
    </source>
</reference>
<dbReference type="SUPFAM" id="SSF55961">
    <property type="entry name" value="Bet v1-like"/>
    <property type="match status" value="1"/>
</dbReference>
<evidence type="ECO:0008006" key="3">
    <source>
        <dbReference type="Google" id="ProtNLM"/>
    </source>
</evidence>
<dbReference type="InterPro" id="IPR023393">
    <property type="entry name" value="START-like_dom_sf"/>
</dbReference>
<keyword evidence="2" id="KW-1185">Reference proteome</keyword>
<evidence type="ECO:0000313" key="2">
    <source>
        <dbReference type="Proteomes" id="UP000591131"/>
    </source>
</evidence>
<sequence>MSHLSIGYLYSCCTATSSEPKTGEITVECEDDPSTGEGSCSSSRRRPSLLASLWPIAEEEEPLTGVFPGRVRVSSGPPLKKLAGDVVVFEDCCFSDSVSRLSSFTSEDAAFFSQLQEPVGIEDLGVEMPFGHLPPVDAEELAEFDIALASEVFESIQVLCEEYERFFQARRRLEWLDAYLQRHMDREHAAMDFRASVAEDLCIVRLRQKLEWLDIALEISKTDDTSQVCTNGECVWLHEQLSADKNLWLRQNKDGTMTLKIDAVLPNPTYHIISLVREVDLHANWIPFLAGSRRDHIIQGCGRRCQQMVTHEYSVPIPFVPSRSVSLYAFACDALDEPDLESIIIYGRSIPDDATDFWGYPVPKLKGSKMDLKTLSFVMKPLERGNATSFTMIANVDPKVYLPEKILAWLCKQYAKYIFHSIEKLSQNFENTEYPKLIAENREFYGFVEDSVLRRIRAMDNRHEAAT</sequence>
<organism evidence="1 2">
    <name type="scientific">Perkinsus chesapeaki</name>
    <name type="common">Clam parasite</name>
    <name type="synonym">Perkinsus andrewsi</name>
    <dbReference type="NCBI Taxonomy" id="330153"/>
    <lineage>
        <taxon>Eukaryota</taxon>
        <taxon>Sar</taxon>
        <taxon>Alveolata</taxon>
        <taxon>Perkinsozoa</taxon>
        <taxon>Perkinsea</taxon>
        <taxon>Perkinsida</taxon>
        <taxon>Perkinsidae</taxon>
        <taxon>Perkinsus</taxon>
    </lineage>
</organism>
<dbReference type="Gene3D" id="3.30.530.20">
    <property type="match status" value="1"/>
</dbReference>
<evidence type="ECO:0000313" key="1">
    <source>
        <dbReference type="EMBL" id="KAF4653842.1"/>
    </source>
</evidence>
<accession>A0A7J6L3Z3</accession>
<comment type="caution">
    <text evidence="1">The sequence shown here is derived from an EMBL/GenBank/DDBJ whole genome shotgun (WGS) entry which is preliminary data.</text>
</comment>
<dbReference type="AlphaFoldDB" id="A0A7J6L3Z3"/>
<gene>
    <name evidence="1" type="ORF">FOL47_010275</name>
</gene>
<dbReference type="Proteomes" id="UP000591131">
    <property type="component" value="Unassembled WGS sequence"/>
</dbReference>
<dbReference type="EMBL" id="JAAPAO010000783">
    <property type="protein sequence ID" value="KAF4653842.1"/>
    <property type="molecule type" value="Genomic_DNA"/>
</dbReference>
<protein>
    <recommendedName>
        <fullName evidence="3">START domain-containing protein</fullName>
    </recommendedName>
</protein>
<name>A0A7J6L3Z3_PERCH</name>
<proteinExistence type="predicted"/>